<feature type="signal peptide" evidence="2">
    <location>
        <begin position="1"/>
        <end position="23"/>
    </location>
</feature>
<keyword evidence="2" id="KW-0732">Signal</keyword>
<feature type="chain" id="PRO_5016133517" evidence="2">
    <location>
        <begin position="24"/>
        <end position="80"/>
    </location>
</feature>
<feature type="region of interest" description="Disordered" evidence="1">
    <location>
        <begin position="40"/>
        <end position="59"/>
    </location>
</feature>
<dbReference type="KEGG" id="meti:DK427_01990"/>
<name>A0A2U8VMG1_9HYPH</name>
<dbReference type="RefSeq" id="WP_109949795.1">
    <property type="nucleotide sequence ID" value="NZ_CP029551.1"/>
</dbReference>
<accession>A0A2U8VMG1</accession>
<keyword evidence="4" id="KW-1185">Reference proteome</keyword>
<dbReference type="AlphaFoldDB" id="A0A2U8VMG1"/>
<proteinExistence type="predicted"/>
<dbReference type="Proteomes" id="UP000246058">
    <property type="component" value="Chromosome"/>
</dbReference>
<dbReference type="OrthoDB" id="8021190at2"/>
<evidence type="ECO:0000313" key="4">
    <source>
        <dbReference type="Proteomes" id="UP000246058"/>
    </source>
</evidence>
<gene>
    <name evidence="3" type="ORF">DK427_01990</name>
</gene>
<evidence type="ECO:0000256" key="2">
    <source>
        <dbReference type="SAM" id="SignalP"/>
    </source>
</evidence>
<evidence type="ECO:0000313" key="3">
    <source>
        <dbReference type="EMBL" id="AWN34658.1"/>
    </source>
</evidence>
<reference evidence="3 4" key="1">
    <citation type="submission" date="2018-05" db="EMBL/GenBank/DDBJ databases">
        <title>Complete Genome Sequence of Methylobacterium sp. 17Sr1-43.</title>
        <authorList>
            <person name="Srinivasan S."/>
        </authorList>
    </citation>
    <scope>NUCLEOTIDE SEQUENCE [LARGE SCALE GENOMIC DNA]</scope>
    <source>
        <strain evidence="3 4">17Sr1-43</strain>
    </source>
</reference>
<evidence type="ECO:0000256" key="1">
    <source>
        <dbReference type="SAM" id="MobiDB-lite"/>
    </source>
</evidence>
<sequence>MLKLSAAGLAAASLLALATPASAAPAASDRSIAKVAEASPVRPAAASAGETEEDANCSRTRRRLWIEGEGWIVRRITTCR</sequence>
<organism evidence="3 4">
    <name type="scientific">Methylobacterium radiodurans</name>
    <dbReference type="NCBI Taxonomy" id="2202828"/>
    <lineage>
        <taxon>Bacteria</taxon>
        <taxon>Pseudomonadati</taxon>
        <taxon>Pseudomonadota</taxon>
        <taxon>Alphaproteobacteria</taxon>
        <taxon>Hyphomicrobiales</taxon>
        <taxon>Methylobacteriaceae</taxon>
        <taxon>Methylobacterium</taxon>
    </lineage>
</organism>
<dbReference type="EMBL" id="CP029551">
    <property type="protein sequence ID" value="AWN34658.1"/>
    <property type="molecule type" value="Genomic_DNA"/>
</dbReference>
<protein>
    <submittedName>
        <fullName evidence="3">Uncharacterized protein</fullName>
    </submittedName>
</protein>